<sequence>MFLSCHRRFLPPSIIVDSLSTLHSPNCLAHSRDYVAEYPHLQKLPTPVQALLADEITAAGDLIMASNELKELDDETHCDCEFFRRYQLPCRDIWA</sequence>
<dbReference type="RefSeq" id="XP_037160794.1">
    <property type="nucleotide sequence ID" value="XM_037312389.1"/>
</dbReference>
<proteinExistence type="predicted"/>
<evidence type="ECO:0000313" key="1">
    <source>
        <dbReference type="EMBL" id="KAF6231361.1"/>
    </source>
</evidence>
<comment type="caution">
    <text evidence="1">The sequence shown here is derived from an EMBL/GenBank/DDBJ whole genome shotgun (WGS) entry which is preliminary data.</text>
</comment>
<gene>
    <name evidence="1" type="ORF">HO173_010504</name>
</gene>
<keyword evidence="2" id="KW-1185">Reference proteome</keyword>
<name>A0A8H6L0V8_9LECA</name>
<accession>A0A8H6L0V8</accession>
<protein>
    <submittedName>
        <fullName evidence="1">Uncharacterized protein</fullName>
    </submittedName>
</protein>
<dbReference type="OrthoDB" id="5421179at2759"/>
<reference evidence="1 2" key="1">
    <citation type="journal article" date="2020" name="Genomics">
        <title>Complete, high-quality genomes from long-read metagenomic sequencing of two wolf lichen thalli reveals enigmatic genome architecture.</title>
        <authorList>
            <person name="McKenzie S.K."/>
            <person name="Walston R.F."/>
            <person name="Allen J.L."/>
        </authorList>
    </citation>
    <scope>NUCLEOTIDE SEQUENCE [LARGE SCALE GENOMIC DNA]</scope>
    <source>
        <strain evidence="1">WasteWater2</strain>
    </source>
</reference>
<dbReference type="Proteomes" id="UP000578531">
    <property type="component" value="Unassembled WGS sequence"/>
</dbReference>
<dbReference type="AlphaFoldDB" id="A0A8H6L0V8"/>
<evidence type="ECO:0000313" key="2">
    <source>
        <dbReference type="Proteomes" id="UP000578531"/>
    </source>
</evidence>
<dbReference type="GeneID" id="59292150"/>
<organism evidence="1 2">
    <name type="scientific">Letharia columbiana</name>
    <dbReference type="NCBI Taxonomy" id="112416"/>
    <lineage>
        <taxon>Eukaryota</taxon>
        <taxon>Fungi</taxon>
        <taxon>Dikarya</taxon>
        <taxon>Ascomycota</taxon>
        <taxon>Pezizomycotina</taxon>
        <taxon>Lecanoromycetes</taxon>
        <taxon>OSLEUM clade</taxon>
        <taxon>Lecanoromycetidae</taxon>
        <taxon>Lecanorales</taxon>
        <taxon>Lecanorineae</taxon>
        <taxon>Parmeliaceae</taxon>
        <taxon>Letharia</taxon>
    </lineage>
</organism>
<dbReference type="EMBL" id="JACCJC010000058">
    <property type="protein sequence ID" value="KAF6231361.1"/>
    <property type="molecule type" value="Genomic_DNA"/>
</dbReference>